<dbReference type="InterPro" id="IPR036259">
    <property type="entry name" value="MFS_trans_sf"/>
</dbReference>
<evidence type="ECO:0000256" key="4">
    <source>
        <dbReference type="ARBA" id="ARBA00022692"/>
    </source>
</evidence>
<protein>
    <submittedName>
        <fullName evidence="9">MFS transporter</fullName>
    </submittedName>
</protein>
<proteinExistence type="predicted"/>
<name>A0A3S5YCI3_RHOH1</name>
<dbReference type="EMBL" id="FN563149">
    <property type="protein sequence ID" value="CBH50222.1"/>
    <property type="molecule type" value="Genomic_DNA"/>
</dbReference>
<feature type="transmembrane region" description="Helical" evidence="7">
    <location>
        <begin position="296"/>
        <end position="315"/>
    </location>
</feature>
<evidence type="ECO:0000256" key="6">
    <source>
        <dbReference type="ARBA" id="ARBA00023136"/>
    </source>
</evidence>
<dbReference type="AlphaFoldDB" id="A0A3S5YCI3"/>
<feature type="transmembrane region" description="Helical" evidence="7">
    <location>
        <begin position="392"/>
        <end position="413"/>
    </location>
</feature>
<dbReference type="SUPFAM" id="SSF103473">
    <property type="entry name" value="MFS general substrate transporter"/>
    <property type="match status" value="1"/>
</dbReference>
<dbReference type="GO" id="GO:0005886">
    <property type="term" value="C:plasma membrane"/>
    <property type="evidence" value="ECO:0007669"/>
    <property type="project" value="UniProtKB-SubCell"/>
</dbReference>
<dbReference type="Proteomes" id="UP001154400">
    <property type="component" value="Chromosome"/>
</dbReference>
<evidence type="ECO:0000259" key="8">
    <source>
        <dbReference type="PROSITE" id="PS50850"/>
    </source>
</evidence>
<evidence type="ECO:0000313" key="9">
    <source>
        <dbReference type="EMBL" id="CBH50222.1"/>
    </source>
</evidence>
<feature type="transmembrane region" description="Helical" evidence="7">
    <location>
        <begin position="92"/>
        <end position="115"/>
    </location>
</feature>
<sequence length="424" mass="43030">MSTTSLRSGTASQDTPPRTRRWAARHFHGIGYVLAILLVGANMPTALYGVYRADFGFSPVTQTLIFAVYAAALVPALFLFGPLSDRVGRRPVLVTALGAGLVGAVVLAAADATAWLVVGRILQGVSVGACSAAGAAALLDHVPGRDTVRAARAASASTAAGAALGPLLAGAVAEYLPHSTVLPYVLFAAALVPGAVALAALPKTTEPSHRGAAPGSRRRLVEVPRLPRDIRSVFVLATLPAAIAWATVGLFQSVVPSWIAELLGMSNLLVGAAAAALVMGCSVLSQLGMRGIDPLVAQRVGLGVMFGGTVGLFVVDRFPSLPLLFAVTVAVGLGHGWAFAGGMQRVGAAVAARAPETSGAVLAAFFTVTYIGLGVPAIVAGLLVTYQGTSTAVAEFSVAAAVLCLIALVLNMIRRSESAGAARE</sequence>
<dbReference type="Gene3D" id="1.20.1250.20">
    <property type="entry name" value="MFS general substrate transporter like domains"/>
    <property type="match status" value="2"/>
</dbReference>
<comment type="subcellular location">
    <subcellularLocation>
        <location evidence="1">Cell membrane</location>
        <topology evidence="1">Multi-pass membrane protein</topology>
    </subcellularLocation>
</comment>
<evidence type="ECO:0000313" key="10">
    <source>
        <dbReference type="Proteomes" id="UP000006892"/>
    </source>
</evidence>
<feature type="transmembrane region" description="Helical" evidence="7">
    <location>
        <begin position="263"/>
        <end position="284"/>
    </location>
</feature>
<dbReference type="PANTHER" id="PTHR23517">
    <property type="entry name" value="RESISTANCE PROTEIN MDTM, PUTATIVE-RELATED-RELATED"/>
    <property type="match status" value="1"/>
</dbReference>
<dbReference type="PANTHER" id="PTHR23517:SF13">
    <property type="entry name" value="MAJOR FACILITATOR SUPERFAMILY MFS_1"/>
    <property type="match status" value="1"/>
</dbReference>
<evidence type="ECO:0000256" key="3">
    <source>
        <dbReference type="ARBA" id="ARBA00022475"/>
    </source>
</evidence>
<feature type="transmembrane region" description="Helical" evidence="7">
    <location>
        <begin position="233"/>
        <end position="251"/>
    </location>
</feature>
<keyword evidence="4 7" id="KW-0812">Transmembrane</keyword>
<accession>A0A3S5YCI3</accession>
<keyword evidence="6 7" id="KW-0472">Membrane</keyword>
<dbReference type="Pfam" id="PF07690">
    <property type="entry name" value="MFS_1"/>
    <property type="match status" value="1"/>
</dbReference>
<dbReference type="GO" id="GO:0022857">
    <property type="term" value="F:transmembrane transporter activity"/>
    <property type="evidence" value="ECO:0007669"/>
    <property type="project" value="InterPro"/>
</dbReference>
<feature type="transmembrane region" description="Helical" evidence="7">
    <location>
        <begin position="63"/>
        <end position="80"/>
    </location>
</feature>
<feature type="transmembrane region" description="Helical" evidence="7">
    <location>
        <begin position="321"/>
        <end position="340"/>
    </location>
</feature>
<dbReference type="KEGG" id="req:REQ_42560"/>
<evidence type="ECO:0000256" key="1">
    <source>
        <dbReference type="ARBA" id="ARBA00004651"/>
    </source>
</evidence>
<dbReference type="InterPro" id="IPR011701">
    <property type="entry name" value="MFS"/>
</dbReference>
<feature type="transmembrane region" description="Helical" evidence="7">
    <location>
        <begin position="181"/>
        <end position="201"/>
    </location>
</feature>
<keyword evidence="5 7" id="KW-1133">Transmembrane helix</keyword>
<organism evidence="9">
    <name type="scientific">Rhodococcus hoagii (strain 103S)</name>
    <name type="common">Rhodococcus equi</name>
    <dbReference type="NCBI Taxonomy" id="685727"/>
    <lineage>
        <taxon>Bacteria</taxon>
        <taxon>Bacillati</taxon>
        <taxon>Actinomycetota</taxon>
        <taxon>Actinomycetes</taxon>
        <taxon>Mycobacteriales</taxon>
        <taxon>Nocardiaceae</taxon>
        <taxon>Prescottella</taxon>
    </lineage>
</organism>
<feature type="domain" description="Major facilitator superfamily (MFS) profile" evidence="8">
    <location>
        <begin position="24"/>
        <end position="419"/>
    </location>
</feature>
<keyword evidence="2" id="KW-0813">Transport</keyword>
<gene>
    <name evidence="9" type="ordered locus">REQ_42560</name>
</gene>
<feature type="transmembrane region" description="Helical" evidence="7">
    <location>
        <begin position="361"/>
        <end position="386"/>
    </location>
</feature>
<dbReference type="RefSeq" id="WP_013417345.1">
    <property type="nucleotide sequence ID" value="NC_014659.1"/>
</dbReference>
<feature type="transmembrane region" description="Helical" evidence="7">
    <location>
        <begin position="30"/>
        <end position="51"/>
    </location>
</feature>
<keyword evidence="3" id="KW-1003">Cell membrane</keyword>
<evidence type="ECO:0000256" key="2">
    <source>
        <dbReference type="ARBA" id="ARBA00022448"/>
    </source>
</evidence>
<dbReference type="InterPro" id="IPR020846">
    <property type="entry name" value="MFS_dom"/>
</dbReference>
<evidence type="ECO:0000256" key="7">
    <source>
        <dbReference type="SAM" id="Phobius"/>
    </source>
</evidence>
<reference evidence="9" key="1">
    <citation type="journal article" date="2010" name="PLoS Genet.">
        <title>The genome of a pathogenic rhodococcus: cooptive virulence underpinned by key gene acquisitions.</title>
        <authorList>
            <person name="Letek M."/>
            <person name="Gonzalez P."/>
            <person name="Macarthur I."/>
            <person name="Rodriguez H."/>
            <person name="Freeman T.C."/>
            <person name="Valero-Rello A."/>
            <person name="Blanco M."/>
            <person name="Buckley T."/>
            <person name="Cherevach I."/>
            <person name="Fahey R."/>
            <person name="Hapeshi A."/>
            <person name="Holdstock J."/>
            <person name="Leadon D."/>
            <person name="Navas J."/>
            <person name="Ocampo A."/>
            <person name="Quail M.A."/>
            <person name="Sanders M."/>
            <person name="Scortti M.M."/>
            <person name="Prescott J.F."/>
            <person name="Fogarty U."/>
            <person name="Meijer W.G."/>
            <person name="Parkhill J."/>
            <person name="Bentley S.D."/>
            <person name="Vazquez-Boland J.A."/>
        </authorList>
    </citation>
    <scope>NUCLEOTIDE SEQUENCE [LARGE SCALE GENOMIC DNA]</scope>
    <source>
        <strain evidence="9 10">103S</strain>
    </source>
</reference>
<dbReference type="InterPro" id="IPR050171">
    <property type="entry name" value="MFS_Transporters"/>
</dbReference>
<dbReference type="PROSITE" id="PS50850">
    <property type="entry name" value="MFS"/>
    <property type="match status" value="1"/>
</dbReference>
<evidence type="ECO:0000256" key="5">
    <source>
        <dbReference type="ARBA" id="ARBA00022989"/>
    </source>
</evidence>